<proteinExistence type="predicted"/>
<feature type="domain" description="HD" evidence="1">
    <location>
        <begin position="27"/>
        <end position="129"/>
    </location>
</feature>
<dbReference type="PANTHER" id="PTHR40517:SF1">
    <property type="entry name" value="METAL-DEPENDENT PHOSPHOHYDROLASE, HD SUPERFAMILY-RELATED"/>
    <property type="match status" value="1"/>
</dbReference>
<evidence type="ECO:0000259" key="1">
    <source>
        <dbReference type="PROSITE" id="PS51831"/>
    </source>
</evidence>
<gene>
    <name evidence="2" type="ORF">FYJ57_04990</name>
</gene>
<dbReference type="PROSITE" id="PS51831">
    <property type="entry name" value="HD"/>
    <property type="match status" value="1"/>
</dbReference>
<evidence type="ECO:0000313" key="2">
    <source>
        <dbReference type="EMBL" id="MST66097.1"/>
    </source>
</evidence>
<dbReference type="AlphaFoldDB" id="A0A7X2TL94"/>
<protein>
    <submittedName>
        <fullName evidence="2">HD domain-containing protein</fullName>
    </submittedName>
</protein>
<dbReference type="Gene3D" id="1.10.3210.10">
    <property type="entry name" value="Hypothetical protein af1432"/>
    <property type="match status" value="1"/>
</dbReference>
<dbReference type="InterPro" id="IPR003607">
    <property type="entry name" value="HD/PDEase_dom"/>
</dbReference>
<dbReference type="CDD" id="cd00077">
    <property type="entry name" value="HDc"/>
    <property type="match status" value="1"/>
</dbReference>
<evidence type="ECO:0000313" key="3">
    <source>
        <dbReference type="Proteomes" id="UP000440513"/>
    </source>
</evidence>
<dbReference type="EMBL" id="VUMS01000007">
    <property type="protein sequence ID" value="MST66097.1"/>
    <property type="molecule type" value="Genomic_DNA"/>
</dbReference>
<dbReference type="Proteomes" id="UP000440513">
    <property type="component" value="Unassembled WGS sequence"/>
</dbReference>
<dbReference type="PANTHER" id="PTHR40517">
    <property type="entry name" value="METAL-DEPENDENT PHOSPHOHYDROLASE, HD SUPERFAMILY-RELATED"/>
    <property type="match status" value="1"/>
</dbReference>
<dbReference type="Pfam" id="PF01966">
    <property type="entry name" value="HD"/>
    <property type="match status" value="1"/>
</dbReference>
<sequence>MLQNKEVKSLLKKGNDNLGMLGYTDHSEKHCAIVAKRAGMILKKFGYSEHEIELAEIAGALHDIGNAINRKNHGEYGAILAYSLLEKLDIPLTDRGIIVSAIGNHDKSTWGAVDAVSAVLILADKTDVRRNRVRNEEKSGFDKHDRVNYAVTNATVKVNVQKRSITLNLQIDEDICTMYEYFEIFLGRMMMCRKAAELLGAKFKLTANGSKVL</sequence>
<reference evidence="2 3" key="1">
    <citation type="submission" date="2019-08" db="EMBL/GenBank/DDBJ databases">
        <title>In-depth cultivation of the pig gut microbiome towards novel bacterial diversity and tailored functional studies.</title>
        <authorList>
            <person name="Wylensek D."/>
            <person name="Hitch T.C.A."/>
            <person name="Clavel T."/>
        </authorList>
    </citation>
    <scope>NUCLEOTIDE SEQUENCE [LARGE SCALE GENOMIC DNA]</scope>
    <source>
        <strain evidence="2 3">BSM-380-WT-5A</strain>
    </source>
</reference>
<dbReference type="SUPFAM" id="SSF109604">
    <property type="entry name" value="HD-domain/PDEase-like"/>
    <property type="match status" value="1"/>
</dbReference>
<dbReference type="InterPro" id="IPR039967">
    <property type="entry name" value="MJ1020-like"/>
</dbReference>
<dbReference type="InterPro" id="IPR006674">
    <property type="entry name" value="HD_domain"/>
</dbReference>
<comment type="caution">
    <text evidence="2">The sequence shown here is derived from an EMBL/GenBank/DDBJ whole genome shotgun (WGS) entry which is preliminary data.</text>
</comment>
<accession>A0A7X2TL94</accession>
<dbReference type="SMART" id="SM00471">
    <property type="entry name" value="HDc"/>
    <property type="match status" value="1"/>
</dbReference>
<organism evidence="2 3">
    <name type="scientific">Oliverpabstia intestinalis</name>
    <dbReference type="NCBI Taxonomy" id="2606633"/>
    <lineage>
        <taxon>Bacteria</taxon>
        <taxon>Bacillati</taxon>
        <taxon>Bacillota</taxon>
        <taxon>Clostridia</taxon>
        <taxon>Lachnospirales</taxon>
        <taxon>Lachnospiraceae</taxon>
        <taxon>Oliverpabstia</taxon>
    </lineage>
</organism>
<name>A0A7X2TL94_9FIRM</name>
<keyword evidence="3" id="KW-1185">Reference proteome</keyword>